<dbReference type="PROSITE" id="PS50011">
    <property type="entry name" value="PROTEIN_KINASE_DOM"/>
    <property type="match status" value="1"/>
</dbReference>
<dbReference type="GO" id="GO:0005524">
    <property type="term" value="F:ATP binding"/>
    <property type="evidence" value="ECO:0007669"/>
    <property type="project" value="UniProtKB-UniRule"/>
</dbReference>
<comment type="subcellular location">
    <subcellularLocation>
        <location evidence="1">Cell membrane</location>
    </subcellularLocation>
</comment>
<accession>A0ABD1U340</accession>
<dbReference type="AlphaFoldDB" id="A0ABD1U340"/>
<reference evidence="16" key="1">
    <citation type="submission" date="2024-07" db="EMBL/GenBank/DDBJ databases">
        <title>Two chromosome-level genome assemblies of Korean endemic species Abeliophyllum distichum and Forsythia ovata (Oleaceae).</title>
        <authorList>
            <person name="Jang H."/>
        </authorList>
    </citation>
    <scope>NUCLEOTIDE SEQUENCE [LARGE SCALE GENOMIC DNA]</scope>
</reference>
<keyword evidence="4 12" id="KW-0723">Serine/threonine-protein kinase</keyword>
<proteinExistence type="inferred from homology"/>
<comment type="caution">
    <text evidence="15">The sequence shown here is derived from an EMBL/GenBank/DDBJ whole genome shotgun (WGS) entry which is preliminary data.</text>
</comment>
<keyword evidence="3" id="KW-1003">Cell membrane</keyword>
<dbReference type="Proteomes" id="UP001604336">
    <property type="component" value="Unassembled WGS sequence"/>
</dbReference>
<dbReference type="EMBL" id="JBFOLK010000004">
    <property type="protein sequence ID" value="KAL2519400.1"/>
    <property type="molecule type" value="Genomic_DNA"/>
</dbReference>
<dbReference type="InterPro" id="IPR000719">
    <property type="entry name" value="Prot_kinase_dom"/>
</dbReference>
<evidence type="ECO:0000256" key="8">
    <source>
        <dbReference type="ARBA" id="ARBA00022840"/>
    </source>
</evidence>
<organism evidence="15 16">
    <name type="scientific">Abeliophyllum distichum</name>
    <dbReference type="NCBI Taxonomy" id="126358"/>
    <lineage>
        <taxon>Eukaryota</taxon>
        <taxon>Viridiplantae</taxon>
        <taxon>Streptophyta</taxon>
        <taxon>Embryophyta</taxon>
        <taxon>Tracheophyta</taxon>
        <taxon>Spermatophyta</taxon>
        <taxon>Magnoliopsida</taxon>
        <taxon>eudicotyledons</taxon>
        <taxon>Gunneridae</taxon>
        <taxon>Pentapetalae</taxon>
        <taxon>asterids</taxon>
        <taxon>lamiids</taxon>
        <taxon>Lamiales</taxon>
        <taxon>Oleaceae</taxon>
        <taxon>Forsythieae</taxon>
        <taxon>Abeliophyllum</taxon>
    </lineage>
</organism>
<dbReference type="InterPro" id="IPR050823">
    <property type="entry name" value="Plant_Ser_Thr_Prot_Kinase"/>
</dbReference>
<name>A0ABD1U340_9LAMI</name>
<evidence type="ECO:0000256" key="13">
    <source>
        <dbReference type="SAM" id="MobiDB-lite"/>
    </source>
</evidence>
<dbReference type="InterPro" id="IPR017441">
    <property type="entry name" value="Protein_kinase_ATP_BS"/>
</dbReference>
<evidence type="ECO:0000256" key="10">
    <source>
        <dbReference type="ARBA" id="ARBA00048679"/>
    </source>
</evidence>
<comment type="catalytic activity">
    <reaction evidence="9">
        <text>L-threonyl-[protein] + ATP = O-phospho-L-threonyl-[protein] + ADP + H(+)</text>
        <dbReference type="Rhea" id="RHEA:46608"/>
        <dbReference type="Rhea" id="RHEA-COMP:11060"/>
        <dbReference type="Rhea" id="RHEA-COMP:11605"/>
        <dbReference type="ChEBI" id="CHEBI:15378"/>
        <dbReference type="ChEBI" id="CHEBI:30013"/>
        <dbReference type="ChEBI" id="CHEBI:30616"/>
        <dbReference type="ChEBI" id="CHEBI:61977"/>
        <dbReference type="ChEBI" id="CHEBI:456216"/>
        <dbReference type="EC" id="2.7.11.1"/>
    </reaction>
</comment>
<dbReference type="PROSITE" id="PS00108">
    <property type="entry name" value="PROTEIN_KINASE_ST"/>
    <property type="match status" value="1"/>
</dbReference>
<dbReference type="FunFam" id="1.10.510.10:FF:001023">
    <property type="entry name" value="Os07g0541700 protein"/>
    <property type="match status" value="1"/>
</dbReference>
<gene>
    <name evidence="15" type="ORF">Adt_15647</name>
</gene>
<keyword evidence="16" id="KW-1185">Reference proteome</keyword>
<keyword evidence="8 11" id="KW-0067">ATP-binding</keyword>
<dbReference type="FunFam" id="3.30.200.20:FF:000228">
    <property type="entry name" value="Serine/threonine-protein kinase BIK1"/>
    <property type="match status" value="1"/>
</dbReference>
<feature type="region of interest" description="Disordered" evidence="13">
    <location>
        <begin position="15"/>
        <end position="56"/>
    </location>
</feature>
<sequence length="379" mass="41920">MGNCVGSSARIDATVSTPSEASKFPRSSLAPSNISVPSHSSKSSVHSLPTPRSEAEILSSPNVKPFSFNELRNATRNFRPDSLLGEGGFGYVFKGWIDENTLTAARPGSGLVIAVKKLKPEGFQGHKEWLTEVNYLGQLHHPNLVKLIGYCSEGDNRLLVYEFMPKGSLENHLFRRGPQPLSWATRIKVAIGAARGLSFLHEAEHHIIYRDFKASNILLDGEFNAKLSDFGLAKAWANCFGVVLLELLSGRRAVDKAKVGVEQNLVDWAKPYLGDKRKLFRIMDTKLEGQYPQKGAFTAATIALQCLSREPKLRPNMTEVLSTLEELQSPKSASRPFKGENRTSFDPVSMSPLKHRNSPRNVTPLASPLPSYLRSPRVR</sequence>
<dbReference type="EC" id="2.7.11.1" evidence="2"/>
<keyword evidence="3" id="KW-0472">Membrane</keyword>
<evidence type="ECO:0000256" key="2">
    <source>
        <dbReference type="ARBA" id="ARBA00012513"/>
    </source>
</evidence>
<dbReference type="SUPFAM" id="SSF56112">
    <property type="entry name" value="Protein kinase-like (PK-like)"/>
    <property type="match status" value="1"/>
</dbReference>
<evidence type="ECO:0000256" key="6">
    <source>
        <dbReference type="ARBA" id="ARBA00022741"/>
    </source>
</evidence>
<feature type="domain" description="Protein kinase" evidence="14">
    <location>
        <begin position="78"/>
        <end position="327"/>
    </location>
</feature>
<feature type="region of interest" description="Disordered" evidence="13">
    <location>
        <begin position="325"/>
        <end position="379"/>
    </location>
</feature>
<dbReference type="Pfam" id="PF07714">
    <property type="entry name" value="PK_Tyr_Ser-Thr"/>
    <property type="match status" value="1"/>
</dbReference>
<dbReference type="PROSITE" id="PS00107">
    <property type="entry name" value="PROTEIN_KINASE_ATP"/>
    <property type="match status" value="1"/>
</dbReference>
<dbReference type="Gene3D" id="1.10.510.10">
    <property type="entry name" value="Transferase(Phosphotransferase) domain 1"/>
    <property type="match status" value="2"/>
</dbReference>
<evidence type="ECO:0000256" key="1">
    <source>
        <dbReference type="ARBA" id="ARBA00004236"/>
    </source>
</evidence>
<keyword evidence="5" id="KW-0808">Transferase</keyword>
<evidence type="ECO:0000259" key="14">
    <source>
        <dbReference type="PROSITE" id="PS50011"/>
    </source>
</evidence>
<keyword evidence="6 11" id="KW-0547">Nucleotide-binding</keyword>
<feature type="compositionally biased region" description="Low complexity" evidence="13">
    <location>
        <begin position="31"/>
        <end position="47"/>
    </location>
</feature>
<dbReference type="GO" id="GO:0005886">
    <property type="term" value="C:plasma membrane"/>
    <property type="evidence" value="ECO:0007669"/>
    <property type="project" value="UniProtKB-SubCell"/>
</dbReference>
<comment type="similarity">
    <text evidence="12">Belongs to the protein kinase superfamily.</text>
</comment>
<dbReference type="InterPro" id="IPR011009">
    <property type="entry name" value="Kinase-like_dom_sf"/>
</dbReference>
<feature type="binding site" evidence="11">
    <location>
        <position position="117"/>
    </location>
    <ligand>
        <name>ATP</name>
        <dbReference type="ChEBI" id="CHEBI:30616"/>
    </ligand>
</feature>
<protein>
    <recommendedName>
        <fullName evidence="2">non-specific serine/threonine protein kinase</fullName>
        <ecNumber evidence="2">2.7.11.1</ecNumber>
    </recommendedName>
</protein>
<evidence type="ECO:0000256" key="11">
    <source>
        <dbReference type="PROSITE-ProRule" id="PRU10141"/>
    </source>
</evidence>
<evidence type="ECO:0000256" key="3">
    <source>
        <dbReference type="ARBA" id="ARBA00022475"/>
    </source>
</evidence>
<keyword evidence="7 15" id="KW-0418">Kinase</keyword>
<dbReference type="GO" id="GO:0004674">
    <property type="term" value="F:protein serine/threonine kinase activity"/>
    <property type="evidence" value="ECO:0007669"/>
    <property type="project" value="UniProtKB-KW"/>
</dbReference>
<evidence type="ECO:0000256" key="12">
    <source>
        <dbReference type="RuleBase" id="RU000304"/>
    </source>
</evidence>
<comment type="catalytic activity">
    <reaction evidence="10">
        <text>L-seryl-[protein] + ATP = O-phospho-L-seryl-[protein] + ADP + H(+)</text>
        <dbReference type="Rhea" id="RHEA:17989"/>
        <dbReference type="Rhea" id="RHEA-COMP:9863"/>
        <dbReference type="Rhea" id="RHEA-COMP:11604"/>
        <dbReference type="ChEBI" id="CHEBI:15378"/>
        <dbReference type="ChEBI" id="CHEBI:29999"/>
        <dbReference type="ChEBI" id="CHEBI:30616"/>
        <dbReference type="ChEBI" id="CHEBI:83421"/>
        <dbReference type="ChEBI" id="CHEBI:456216"/>
        <dbReference type="EC" id="2.7.11.1"/>
    </reaction>
</comment>
<dbReference type="InterPro" id="IPR008271">
    <property type="entry name" value="Ser/Thr_kinase_AS"/>
</dbReference>
<evidence type="ECO:0000256" key="5">
    <source>
        <dbReference type="ARBA" id="ARBA00022679"/>
    </source>
</evidence>
<evidence type="ECO:0000313" key="16">
    <source>
        <dbReference type="Proteomes" id="UP001604336"/>
    </source>
</evidence>
<dbReference type="PANTHER" id="PTHR45621">
    <property type="entry name" value="OS01G0588500 PROTEIN-RELATED"/>
    <property type="match status" value="1"/>
</dbReference>
<evidence type="ECO:0000256" key="9">
    <source>
        <dbReference type="ARBA" id="ARBA00047899"/>
    </source>
</evidence>
<dbReference type="InterPro" id="IPR001245">
    <property type="entry name" value="Ser-Thr/Tyr_kinase_cat_dom"/>
</dbReference>
<evidence type="ECO:0000256" key="4">
    <source>
        <dbReference type="ARBA" id="ARBA00022527"/>
    </source>
</evidence>
<dbReference type="Gene3D" id="3.30.200.20">
    <property type="entry name" value="Phosphorylase Kinase, domain 1"/>
    <property type="match status" value="1"/>
</dbReference>
<evidence type="ECO:0000256" key="7">
    <source>
        <dbReference type="ARBA" id="ARBA00022777"/>
    </source>
</evidence>
<evidence type="ECO:0000313" key="15">
    <source>
        <dbReference type="EMBL" id="KAL2519400.1"/>
    </source>
</evidence>